<dbReference type="InterPro" id="IPR010290">
    <property type="entry name" value="TM_effector"/>
</dbReference>
<dbReference type="OrthoDB" id="9775268at2"/>
<evidence type="ECO:0000256" key="5">
    <source>
        <dbReference type="ARBA" id="ARBA00022989"/>
    </source>
</evidence>
<keyword evidence="6 7" id="KW-0472">Membrane</keyword>
<protein>
    <submittedName>
        <fullName evidence="8">MFS transporter</fullName>
    </submittedName>
</protein>
<keyword evidence="9" id="KW-1185">Reference proteome</keyword>
<evidence type="ECO:0000313" key="8">
    <source>
        <dbReference type="EMBL" id="MRG86081.1"/>
    </source>
</evidence>
<name>A0A6G1X506_9BACI</name>
<dbReference type="GO" id="GO:0005886">
    <property type="term" value="C:plasma membrane"/>
    <property type="evidence" value="ECO:0007669"/>
    <property type="project" value="UniProtKB-SubCell"/>
</dbReference>
<dbReference type="InterPro" id="IPR036259">
    <property type="entry name" value="MFS_trans_sf"/>
</dbReference>
<dbReference type="PANTHER" id="PTHR43266">
    <property type="entry name" value="MACROLIDE-EFFLUX PROTEIN"/>
    <property type="match status" value="1"/>
</dbReference>
<comment type="caution">
    <text evidence="8">The sequence shown here is derived from an EMBL/GenBank/DDBJ whole genome shotgun (WGS) entry which is preliminary data.</text>
</comment>
<feature type="transmembrane region" description="Helical" evidence="7">
    <location>
        <begin position="348"/>
        <end position="367"/>
    </location>
</feature>
<reference evidence="8 9" key="1">
    <citation type="submission" date="2019-11" db="EMBL/GenBank/DDBJ databases">
        <authorList>
            <person name="Li J."/>
        </authorList>
    </citation>
    <scope>NUCLEOTIDE SEQUENCE [LARGE SCALE GENOMIC DNA]</scope>
    <source>
        <strain evidence="8 9">J4</strain>
    </source>
</reference>
<feature type="transmembrane region" description="Helical" evidence="7">
    <location>
        <begin position="283"/>
        <end position="301"/>
    </location>
</feature>
<dbReference type="Gene3D" id="1.20.1250.20">
    <property type="entry name" value="MFS general substrate transporter like domains"/>
    <property type="match status" value="1"/>
</dbReference>
<sequence length="407" mass="46100">MWNNHNIRYYLLGGGVSRLGDVLSGMAFLFMAYDITNSKGLTTGIALAETLPYLLFGLIGGVVADWLPKKKWLIILDLIRIPLIFSVVCFYYFELLSYFYLLVVSFLIQSIGCFFNPTHRTVLPLVSSTEERTTANSLNDTLARGVTVLSPFISVWLLNQYGAIHFFTVDAFTYAISAYCISKVNLKETPPKIEKSIKSVFLSIYEFATWAKSHVEIRKLFLFTFMIVFLNTWVWEVGLLLALSEMSSESEQLYSMMQGIFGGVVILTNIVLPFFLKRMSLRMYLVGALIWGLGISYYGFLYDIHHFFIGCAIVGIGLPIAGQARVYLIQTLVPEGKLGRAFSSNAFLLYLSNTISLAMYGLLVSFIPIQWLMTFSGLLILLTGGFGLWITVKRTKMRWRFSINFLK</sequence>
<dbReference type="SUPFAM" id="SSF103473">
    <property type="entry name" value="MFS general substrate transporter"/>
    <property type="match status" value="1"/>
</dbReference>
<dbReference type="EMBL" id="WJNH01000003">
    <property type="protein sequence ID" value="MRG86081.1"/>
    <property type="molecule type" value="Genomic_DNA"/>
</dbReference>
<dbReference type="Proteomes" id="UP000480185">
    <property type="component" value="Unassembled WGS sequence"/>
</dbReference>
<keyword evidence="5 7" id="KW-1133">Transmembrane helix</keyword>
<evidence type="ECO:0000256" key="2">
    <source>
        <dbReference type="ARBA" id="ARBA00022448"/>
    </source>
</evidence>
<gene>
    <name evidence="8" type="ORF">GH754_07055</name>
</gene>
<evidence type="ECO:0000256" key="3">
    <source>
        <dbReference type="ARBA" id="ARBA00022475"/>
    </source>
</evidence>
<feature type="transmembrane region" description="Helical" evidence="7">
    <location>
        <begin position="307"/>
        <end position="328"/>
    </location>
</feature>
<proteinExistence type="predicted"/>
<feature type="transmembrane region" description="Helical" evidence="7">
    <location>
        <begin position="373"/>
        <end position="392"/>
    </location>
</feature>
<evidence type="ECO:0000313" key="9">
    <source>
        <dbReference type="Proteomes" id="UP000480185"/>
    </source>
</evidence>
<dbReference type="AlphaFoldDB" id="A0A6G1X506"/>
<accession>A0A6G1X506</accession>
<feature type="transmembrane region" description="Helical" evidence="7">
    <location>
        <begin position="45"/>
        <end position="67"/>
    </location>
</feature>
<evidence type="ECO:0000256" key="7">
    <source>
        <dbReference type="SAM" id="Phobius"/>
    </source>
</evidence>
<organism evidence="8 9">
    <name type="scientific">Salinibacillus xinjiangensis</name>
    <dbReference type="NCBI Taxonomy" id="1229268"/>
    <lineage>
        <taxon>Bacteria</taxon>
        <taxon>Bacillati</taxon>
        <taxon>Bacillota</taxon>
        <taxon>Bacilli</taxon>
        <taxon>Bacillales</taxon>
        <taxon>Bacillaceae</taxon>
        <taxon>Salinibacillus</taxon>
    </lineage>
</organism>
<evidence type="ECO:0000256" key="1">
    <source>
        <dbReference type="ARBA" id="ARBA00004651"/>
    </source>
</evidence>
<feature type="transmembrane region" description="Helical" evidence="7">
    <location>
        <begin position="220"/>
        <end position="243"/>
    </location>
</feature>
<feature type="transmembrane region" description="Helical" evidence="7">
    <location>
        <begin position="255"/>
        <end position="276"/>
    </location>
</feature>
<dbReference type="PANTHER" id="PTHR43266:SF2">
    <property type="entry name" value="MAJOR FACILITATOR SUPERFAMILY (MFS) PROFILE DOMAIN-CONTAINING PROTEIN"/>
    <property type="match status" value="1"/>
</dbReference>
<evidence type="ECO:0000256" key="6">
    <source>
        <dbReference type="ARBA" id="ARBA00023136"/>
    </source>
</evidence>
<dbReference type="CDD" id="cd06173">
    <property type="entry name" value="MFS_MefA_like"/>
    <property type="match status" value="1"/>
</dbReference>
<keyword evidence="2" id="KW-0813">Transport</keyword>
<comment type="subcellular location">
    <subcellularLocation>
        <location evidence="1">Cell membrane</location>
        <topology evidence="1">Multi-pass membrane protein</topology>
    </subcellularLocation>
</comment>
<keyword evidence="3" id="KW-1003">Cell membrane</keyword>
<feature type="transmembrane region" description="Helical" evidence="7">
    <location>
        <begin position="9"/>
        <end position="33"/>
    </location>
</feature>
<evidence type="ECO:0000256" key="4">
    <source>
        <dbReference type="ARBA" id="ARBA00022692"/>
    </source>
</evidence>
<dbReference type="Pfam" id="PF05977">
    <property type="entry name" value="MFS_3"/>
    <property type="match status" value="1"/>
</dbReference>
<keyword evidence="4 7" id="KW-0812">Transmembrane</keyword>